<dbReference type="PANTHER" id="PTHR35908:SF1">
    <property type="entry name" value="CONSERVED PROTEIN"/>
    <property type="match status" value="1"/>
</dbReference>
<dbReference type="CDD" id="cd06587">
    <property type="entry name" value="VOC"/>
    <property type="match status" value="1"/>
</dbReference>
<dbReference type="InterPro" id="IPR029068">
    <property type="entry name" value="Glyas_Bleomycin-R_OHBP_Dase"/>
</dbReference>
<organism evidence="2 3">
    <name type="scientific">Kribbella alba</name>
    <dbReference type="NCBI Taxonomy" id="190197"/>
    <lineage>
        <taxon>Bacteria</taxon>
        <taxon>Bacillati</taxon>
        <taxon>Actinomycetota</taxon>
        <taxon>Actinomycetes</taxon>
        <taxon>Propionibacteriales</taxon>
        <taxon>Kribbellaceae</taxon>
        <taxon>Kribbella</taxon>
    </lineage>
</organism>
<keyword evidence="3" id="KW-1185">Reference proteome</keyword>
<name>A0ABP4R4I3_9ACTN</name>
<dbReference type="Proteomes" id="UP001501319">
    <property type="component" value="Unassembled WGS sequence"/>
</dbReference>
<evidence type="ECO:0000259" key="1">
    <source>
        <dbReference type="Pfam" id="PF18029"/>
    </source>
</evidence>
<feature type="domain" description="Glyoxalase-like" evidence="1">
    <location>
        <begin position="5"/>
        <end position="115"/>
    </location>
</feature>
<protein>
    <submittedName>
        <fullName evidence="2">VOC family protein</fullName>
    </submittedName>
</protein>
<dbReference type="Pfam" id="PF18029">
    <property type="entry name" value="Glyoxalase_6"/>
    <property type="match status" value="1"/>
</dbReference>
<dbReference type="Gene3D" id="3.10.180.10">
    <property type="entry name" value="2,3-Dihydroxybiphenyl 1,2-Dioxygenase, domain 1"/>
    <property type="match status" value="1"/>
</dbReference>
<gene>
    <name evidence="2" type="ORF">GCM10009744_26160</name>
</gene>
<dbReference type="SUPFAM" id="SSF54593">
    <property type="entry name" value="Glyoxalase/Bleomycin resistance protein/Dihydroxybiphenyl dioxygenase"/>
    <property type="match status" value="1"/>
</dbReference>
<comment type="caution">
    <text evidence="2">The sequence shown here is derived from an EMBL/GenBank/DDBJ whole genome shotgun (WGS) entry which is preliminary data.</text>
</comment>
<proteinExistence type="predicted"/>
<accession>A0ABP4R4I3</accession>
<dbReference type="InterPro" id="IPR041581">
    <property type="entry name" value="Glyoxalase_6"/>
</dbReference>
<evidence type="ECO:0000313" key="3">
    <source>
        <dbReference type="Proteomes" id="UP001501319"/>
    </source>
</evidence>
<sequence>MILRHITIDATDPYKLAGFWSEATGWPGSDEDEPGDDEVIVLAPPPVPSLLFIRVPEAKTVKNRVHIDWVPTERTRDEEVARFLTLGATIHQDHRKPNGRGWVTLLDPENNEFCIEMSESERSTTSQ</sequence>
<dbReference type="PANTHER" id="PTHR35908">
    <property type="entry name" value="HYPOTHETICAL FUSION PROTEIN"/>
    <property type="match status" value="1"/>
</dbReference>
<evidence type="ECO:0000313" key="2">
    <source>
        <dbReference type="EMBL" id="GAA1635946.1"/>
    </source>
</evidence>
<dbReference type="EMBL" id="BAAANE010000004">
    <property type="protein sequence ID" value="GAA1635946.1"/>
    <property type="molecule type" value="Genomic_DNA"/>
</dbReference>
<reference evidence="3" key="1">
    <citation type="journal article" date="2019" name="Int. J. Syst. Evol. Microbiol.">
        <title>The Global Catalogue of Microorganisms (GCM) 10K type strain sequencing project: providing services to taxonomists for standard genome sequencing and annotation.</title>
        <authorList>
            <consortium name="The Broad Institute Genomics Platform"/>
            <consortium name="The Broad Institute Genome Sequencing Center for Infectious Disease"/>
            <person name="Wu L."/>
            <person name="Ma J."/>
        </authorList>
    </citation>
    <scope>NUCLEOTIDE SEQUENCE [LARGE SCALE GENOMIC DNA]</scope>
    <source>
        <strain evidence="3">JCM 14306</strain>
    </source>
</reference>
<dbReference type="RefSeq" id="WP_344111445.1">
    <property type="nucleotide sequence ID" value="NZ_BAAANE010000004.1"/>
</dbReference>